<dbReference type="EMBL" id="JAUEDM010000005">
    <property type="protein sequence ID" value="KAK3315940.1"/>
    <property type="molecule type" value="Genomic_DNA"/>
</dbReference>
<name>A0AAE0HZZ6_9PEZI</name>
<reference evidence="1" key="2">
    <citation type="submission" date="2023-06" db="EMBL/GenBank/DDBJ databases">
        <authorList>
            <consortium name="Lawrence Berkeley National Laboratory"/>
            <person name="Haridas S."/>
            <person name="Hensen N."/>
            <person name="Bonometti L."/>
            <person name="Westerberg I."/>
            <person name="Brannstrom I.O."/>
            <person name="Guillou S."/>
            <person name="Cros-Aarteil S."/>
            <person name="Calhoun S."/>
            <person name="Kuo A."/>
            <person name="Mondo S."/>
            <person name="Pangilinan J."/>
            <person name="Riley R."/>
            <person name="Labutti K."/>
            <person name="Andreopoulos B."/>
            <person name="Lipzen A."/>
            <person name="Chen C."/>
            <person name="Yanf M."/>
            <person name="Daum C."/>
            <person name="Ng V."/>
            <person name="Clum A."/>
            <person name="Steindorff A."/>
            <person name="Ohm R."/>
            <person name="Martin F."/>
            <person name="Silar P."/>
            <person name="Natvig D."/>
            <person name="Lalanne C."/>
            <person name="Gautier V."/>
            <person name="Ament-Velasquez S.L."/>
            <person name="Kruys A."/>
            <person name="Hutchinson M.I."/>
            <person name="Powell A.J."/>
            <person name="Barry K."/>
            <person name="Miller A.N."/>
            <person name="Grigoriev I.V."/>
            <person name="Debuchy R."/>
            <person name="Gladieux P."/>
            <person name="Thoren M.H."/>
            <person name="Johannesson H."/>
        </authorList>
    </citation>
    <scope>NUCLEOTIDE SEQUENCE</scope>
    <source>
        <strain evidence="1">CBS 118394</strain>
    </source>
</reference>
<dbReference type="Gene3D" id="3.80.10.10">
    <property type="entry name" value="Ribonuclease Inhibitor"/>
    <property type="match status" value="1"/>
</dbReference>
<evidence type="ECO:0000313" key="2">
    <source>
        <dbReference type="Proteomes" id="UP001283341"/>
    </source>
</evidence>
<dbReference type="InterPro" id="IPR032675">
    <property type="entry name" value="LRR_dom_sf"/>
</dbReference>
<evidence type="ECO:0000313" key="1">
    <source>
        <dbReference type="EMBL" id="KAK3315940.1"/>
    </source>
</evidence>
<gene>
    <name evidence="1" type="ORF">B0H66DRAFT_560002</name>
</gene>
<comment type="caution">
    <text evidence="1">The sequence shown here is derived from an EMBL/GenBank/DDBJ whole genome shotgun (WGS) entry which is preliminary data.</text>
</comment>
<accession>A0AAE0HZZ6</accession>
<sequence length="195" mass="22113">MLRLCPGIEELRCGDEILVPGGTRWTEFNLPKGSLVKLRHPDVCCDDVEVPSWTDNFTTLFQATPNITHLIISHVVHCEAMGATFERLTDLDLKLCDLDANSFGTILRACPRLERLKFLWEMADWGASRPFMPEEATRNILEYAPNLNFLDLNMQDCAWNHLGGRIDVARQFSEASRALTAQGIVSTFESMRLTR</sequence>
<proteinExistence type="predicted"/>
<dbReference type="AlphaFoldDB" id="A0AAE0HZZ6"/>
<organism evidence="1 2">
    <name type="scientific">Apodospora peruviana</name>
    <dbReference type="NCBI Taxonomy" id="516989"/>
    <lineage>
        <taxon>Eukaryota</taxon>
        <taxon>Fungi</taxon>
        <taxon>Dikarya</taxon>
        <taxon>Ascomycota</taxon>
        <taxon>Pezizomycotina</taxon>
        <taxon>Sordariomycetes</taxon>
        <taxon>Sordariomycetidae</taxon>
        <taxon>Sordariales</taxon>
        <taxon>Lasiosphaeriaceae</taxon>
        <taxon>Apodospora</taxon>
    </lineage>
</organism>
<dbReference type="Proteomes" id="UP001283341">
    <property type="component" value="Unassembled WGS sequence"/>
</dbReference>
<protein>
    <submittedName>
        <fullName evidence="1">Uncharacterized protein</fullName>
    </submittedName>
</protein>
<dbReference type="SUPFAM" id="SSF52047">
    <property type="entry name" value="RNI-like"/>
    <property type="match status" value="1"/>
</dbReference>
<keyword evidence="2" id="KW-1185">Reference proteome</keyword>
<reference evidence="1" key="1">
    <citation type="journal article" date="2023" name="Mol. Phylogenet. Evol.">
        <title>Genome-scale phylogeny and comparative genomics of the fungal order Sordariales.</title>
        <authorList>
            <person name="Hensen N."/>
            <person name="Bonometti L."/>
            <person name="Westerberg I."/>
            <person name="Brannstrom I.O."/>
            <person name="Guillou S."/>
            <person name="Cros-Aarteil S."/>
            <person name="Calhoun S."/>
            <person name="Haridas S."/>
            <person name="Kuo A."/>
            <person name="Mondo S."/>
            <person name="Pangilinan J."/>
            <person name="Riley R."/>
            <person name="LaButti K."/>
            <person name="Andreopoulos B."/>
            <person name="Lipzen A."/>
            <person name="Chen C."/>
            <person name="Yan M."/>
            <person name="Daum C."/>
            <person name="Ng V."/>
            <person name="Clum A."/>
            <person name="Steindorff A."/>
            <person name="Ohm R.A."/>
            <person name="Martin F."/>
            <person name="Silar P."/>
            <person name="Natvig D.O."/>
            <person name="Lalanne C."/>
            <person name="Gautier V."/>
            <person name="Ament-Velasquez S.L."/>
            <person name="Kruys A."/>
            <person name="Hutchinson M.I."/>
            <person name="Powell A.J."/>
            <person name="Barry K."/>
            <person name="Miller A.N."/>
            <person name="Grigoriev I.V."/>
            <person name="Debuchy R."/>
            <person name="Gladieux P."/>
            <person name="Hiltunen Thoren M."/>
            <person name="Johannesson H."/>
        </authorList>
    </citation>
    <scope>NUCLEOTIDE SEQUENCE</scope>
    <source>
        <strain evidence="1">CBS 118394</strain>
    </source>
</reference>